<keyword evidence="1" id="KW-0175">Coiled coil</keyword>
<dbReference type="PANTHER" id="PTHR30469:SF15">
    <property type="entry name" value="HLYD FAMILY OF SECRETION PROTEINS"/>
    <property type="match status" value="1"/>
</dbReference>
<dbReference type="Pfam" id="PF25917">
    <property type="entry name" value="BSH_RND"/>
    <property type="match status" value="1"/>
</dbReference>
<evidence type="ECO:0000313" key="4">
    <source>
        <dbReference type="Proteomes" id="UP000603317"/>
    </source>
</evidence>
<accession>A0ABQ1FEG1</accession>
<dbReference type="Gene3D" id="2.40.50.100">
    <property type="match status" value="1"/>
</dbReference>
<dbReference type="SUPFAM" id="SSF111369">
    <property type="entry name" value="HlyD-like secretion proteins"/>
    <property type="match status" value="1"/>
</dbReference>
<dbReference type="Gene3D" id="1.10.287.470">
    <property type="entry name" value="Helix hairpin bin"/>
    <property type="match status" value="1"/>
</dbReference>
<name>A0ABQ1FEG1_9SPHN</name>
<comment type="caution">
    <text evidence="3">The sequence shown here is derived from an EMBL/GenBank/DDBJ whole genome shotgun (WGS) entry which is preliminary data.</text>
</comment>
<keyword evidence="4" id="KW-1185">Reference proteome</keyword>
<feature type="coiled-coil region" evidence="1">
    <location>
        <begin position="156"/>
        <end position="190"/>
    </location>
</feature>
<proteinExistence type="predicted"/>
<organism evidence="3 4">
    <name type="scientific">Blastomonas marina</name>
    <dbReference type="NCBI Taxonomy" id="1867408"/>
    <lineage>
        <taxon>Bacteria</taxon>
        <taxon>Pseudomonadati</taxon>
        <taxon>Pseudomonadota</taxon>
        <taxon>Alphaproteobacteria</taxon>
        <taxon>Sphingomonadales</taxon>
        <taxon>Sphingomonadaceae</taxon>
        <taxon>Blastomonas</taxon>
    </lineage>
</organism>
<dbReference type="RefSeq" id="WP_188642505.1">
    <property type="nucleotide sequence ID" value="NZ_BMID01000001.1"/>
</dbReference>
<dbReference type="GO" id="GO:0016787">
    <property type="term" value="F:hydrolase activity"/>
    <property type="evidence" value="ECO:0007669"/>
    <property type="project" value="UniProtKB-KW"/>
</dbReference>
<sequence length="342" mass="36281">MALLPKNLSFSRQILPLVALAGLVLAVIYIATGLPDRELSEPTEEPPRAPQELANAARVAGAGVVEPSSEVIDIGTAIAGLVTMVRVQPGDYVTKGQPLFQVDDRAVRARVREAEAQIGEARAAIAEAQSAAATAARQLDLYRNVSDPAAVSRAEVIRAEGEASAAQNRLNAARARLQSAQAMRSSATTELGRLVVRAPISGEILAVDIRPGEYVSTMGGNASFIRMGETRPLHVRIDIDESEAARIALGEPATVSPRGASDRQVKASFVRAEPQVVPKRSLTNSAAERVDVRVLQVIYALPSAASSNEALFRVGQQVDAYIPARRNGATTDIVKPEADETE</sequence>
<gene>
    <name evidence="3" type="ORF">GCM10010923_19370</name>
</gene>
<feature type="domain" description="Multidrug resistance protein MdtA-like barrel-sandwich hybrid" evidence="2">
    <location>
        <begin position="71"/>
        <end position="217"/>
    </location>
</feature>
<keyword evidence="3" id="KW-0378">Hydrolase</keyword>
<evidence type="ECO:0000256" key="1">
    <source>
        <dbReference type="SAM" id="Coils"/>
    </source>
</evidence>
<dbReference type="Gene3D" id="2.40.30.170">
    <property type="match status" value="1"/>
</dbReference>
<dbReference type="Proteomes" id="UP000603317">
    <property type="component" value="Unassembled WGS sequence"/>
</dbReference>
<protein>
    <submittedName>
        <fullName evidence="3">Glycosyl hydrolase family 18</fullName>
    </submittedName>
</protein>
<evidence type="ECO:0000313" key="3">
    <source>
        <dbReference type="EMBL" id="GGA09157.1"/>
    </source>
</evidence>
<dbReference type="InterPro" id="IPR058625">
    <property type="entry name" value="MdtA-like_BSH"/>
</dbReference>
<dbReference type="PANTHER" id="PTHR30469">
    <property type="entry name" value="MULTIDRUG RESISTANCE PROTEIN MDTA"/>
    <property type="match status" value="1"/>
</dbReference>
<reference evidence="4" key="1">
    <citation type="journal article" date="2019" name="Int. J. Syst. Evol. Microbiol.">
        <title>The Global Catalogue of Microorganisms (GCM) 10K type strain sequencing project: providing services to taxonomists for standard genome sequencing and annotation.</title>
        <authorList>
            <consortium name="The Broad Institute Genomics Platform"/>
            <consortium name="The Broad Institute Genome Sequencing Center for Infectious Disease"/>
            <person name="Wu L."/>
            <person name="Ma J."/>
        </authorList>
    </citation>
    <scope>NUCLEOTIDE SEQUENCE [LARGE SCALE GENOMIC DNA]</scope>
    <source>
        <strain evidence="4">CGMCC 1.15297</strain>
    </source>
</reference>
<evidence type="ECO:0000259" key="2">
    <source>
        <dbReference type="Pfam" id="PF25917"/>
    </source>
</evidence>
<dbReference type="EMBL" id="BMID01000001">
    <property type="protein sequence ID" value="GGA09157.1"/>
    <property type="molecule type" value="Genomic_DNA"/>
</dbReference>